<evidence type="ECO:0000313" key="2">
    <source>
        <dbReference type="Proteomes" id="UP000005857"/>
    </source>
</evidence>
<name>G8I4E5_9CAUD</name>
<organism evidence="1 2">
    <name type="scientific">Mycobacterium phage DS6A</name>
    <dbReference type="NCBI Taxonomy" id="45764"/>
    <lineage>
        <taxon>Viruses</taxon>
        <taxon>Duplodnaviria</taxon>
        <taxon>Heunggongvirae</taxon>
        <taxon>Uroviricota</taxon>
        <taxon>Caudoviricetes</taxon>
        <taxon>Hnatkovirus</taxon>
        <taxon>Hnatkovirus DS6A</taxon>
    </lineage>
</organism>
<dbReference type="Proteomes" id="UP000005857">
    <property type="component" value="Segment"/>
</dbReference>
<reference evidence="1 2" key="1">
    <citation type="journal article" date="2012" name="J. Virol.">
        <title>Complete Genome Sequences of 138 Mycobacteriophages.</title>
        <authorList>
            <consortium name="the Science Education Alliance Phage Hunters Advancing Genomics and Evolutionary Science Program"/>
            <consortium name="the KwaZulu-Natal Research Institute for Tuberculosis and HIV Mycobacterial Genetics Course Students"/>
            <consortium name="the Phage Hunters Integrating Research and Education Program"/>
            <person name="Hatfull G.F."/>
        </authorList>
    </citation>
    <scope>NUCLEOTIDE SEQUENCE [LARGE SCALE GENOMIC DNA]</scope>
</reference>
<proteinExistence type="predicted"/>
<dbReference type="GeneID" id="18990033"/>
<dbReference type="EMBL" id="JN698994">
    <property type="protein sequence ID" value="AER47589.1"/>
    <property type="molecule type" value="Genomic_DNA"/>
</dbReference>
<sequence length="79" mass="8917">MGLADRLAVAEPRRSYTAGRCIICEWYAQLGETDRAEFDRWIAAGRSRAQLYRHCVDEGLDASEAAFQACIRKQHRAAS</sequence>
<dbReference type="OrthoDB" id="18831at10239"/>
<dbReference type="RefSeq" id="YP_009018723.1">
    <property type="nucleotide sequence ID" value="NC_023744.1"/>
</dbReference>
<gene>
    <name evidence="1" type="primary">35</name>
    <name evidence="1" type="ORF">DS6A_35</name>
</gene>
<dbReference type="KEGG" id="vg:18990033"/>
<accession>G8I4E5</accession>
<protein>
    <submittedName>
        <fullName evidence="1">Uncharacterized protein</fullName>
    </submittedName>
</protein>
<keyword evidence="2" id="KW-1185">Reference proteome</keyword>
<evidence type="ECO:0000313" key="1">
    <source>
        <dbReference type="EMBL" id="AER47589.1"/>
    </source>
</evidence>